<dbReference type="Proteomes" id="UP001259832">
    <property type="component" value="Unassembled WGS sequence"/>
</dbReference>
<feature type="active site" description="Charge relay system" evidence="2">
    <location>
        <position position="399"/>
    </location>
</feature>
<evidence type="ECO:0000256" key="2">
    <source>
        <dbReference type="PIRSR" id="PIRSR005211-1"/>
    </source>
</evidence>
<dbReference type="GO" id="GO:0047372">
    <property type="term" value="F:monoacylglycerol lipase activity"/>
    <property type="evidence" value="ECO:0007669"/>
    <property type="project" value="TreeGrafter"/>
</dbReference>
<proteinExistence type="inferred from homology"/>
<dbReference type="InterPro" id="IPR000073">
    <property type="entry name" value="AB_hydrolase_1"/>
</dbReference>
<dbReference type="Pfam" id="PF00561">
    <property type="entry name" value="Abhydrolase_1"/>
    <property type="match status" value="1"/>
</dbReference>
<dbReference type="EMBL" id="JASMQC010000050">
    <property type="protein sequence ID" value="KAK1929280.1"/>
    <property type="molecule type" value="Genomic_DNA"/>
</dbReference>
<evidence type="ECO:0000256" key="1">
    <source>
        <dbReference type="ARBA" id="ARBA00010884"/>
    </source>
</evidence>
<dbReference type="PANTHER" id="PTHR10794">
    <property type="entry name" value="ABHYDROLASE DOMAIN-CONTAINING PROTEIN"/>
    <property type="match status" value="1"/>
</dbReference>
<dbReference type="InterPro" id="IPR012020">
    <property type="entry name" value="ABHD4"/>
</dbReference>
<dbReference type="FunFam" id="3.40.50.1820:FF:000502">
    <property type="entry name" value="Predicted protein"/>
    <property type="match status" value="1"/>
</dbReference>
<feature type="active site" description="Charge relay system" evidence="2">
    <location>
        <position position="247"/>
    </location>
</feature>
<dbReference type="PANTHER" id="PTHR10794:SF93">
    <property type="entry name" value="SERINE AMINOPEPTIDASE S33 DOMAIN-CONTAINING PROTEIN"/>
    <property type="match status" value="1"/>
</dbReference>
<gene>
    <name evidence="5" type="ORF">P3T76_015232</name>
</gene>
<feature type="transmembrane region" description="Helical" evidence="3">
    <location>
        <begin position="57"/>
        <end position="78"/>
    </location>
</feature>
<evidence type="ECO:0000313" key="5">
    <source>
        <dbReference type="EMBL" id="KAK1929280.1"/>
    </source>
</evidence>
<feature type="domain" description="AB hydrolase-1" evidence="4">
    <location>
        <begin position="172"/>
        <end position="405"/>
    </location>
</feature>
<keyword evidence="3" id="KW-0812">Transmembrane</keyword>
<evidence type="ECO:0000256" key="3">
    <source>
        <dbReference type="SAM" id="Phobius"/>
    </source>
</evidence>
<dbReference type="GO" id="GO:0034338">
    <property type="term" value="F:short-chain carboxylesterase activity"/>
    <property type="evidence" value="ECO:0007669"/>
    <property type="project" value="TreeGrafter"/>
</dbReference>
<comment type="caution">
    <text evidence="5">The sequence shown here is derived from an EMBL/GenBank/DDBJ whole genome shotgun (WGS) entry which is preliminary data.</text>
</comment>
<keyword evidence="3" id="KW-1133">Transmembrane helix</keyword>
<organism evidence="5 6">
    <name type="scientific">Phytophthora citrophthora</name>
    <dbReference type="NCBI Taxonomy" id="4793"/>
    <lineage>
        <taxon>Eukaryota</taxon>
        <taxon>Sar</taxon>
        <taxon>Stramenopiles</taxon>
        <taxon>Oomycota</taxon>
        <taxon>Peronosporomycetes</taxon>
        <taxon>Peronosporales</taxon>
        <taxon>Peronosporaceae</taxon>
        <taxon>Phytophthora</taxon>
    </lineage>
</organism>
<feature type="active site" description="Charge relay system" evidence="2">
    <location>
        <position position="370"/>
    </location>
</feature>
<comment type="similarity">
    <text evidence="1">Belongs to the AB hydrolase superfamily. AB hydrolase 4 family.</text>
</comment>
<dbReference type="AlphaFoldDB" id="A0AAD9FZW7"/>
<protein>
    <submittedName>
        <fullName evidence="5">Protein ABHD15</fullName>
    </submittedName>
</protein>
<keyword evidence="6" id="KW-1185">Reference proteome</keyword>
<dbReference type="InterPro" id="IPR029058">
    <property type="entry name" value="AB_hydrolase_fold"/>
</dbReference>
<name>A0AAD9FZW7_9STRA</name>
<evidence type="ECO:0000313" key="6">
    <source>
        <dbReference type="Proteomes" id="UP001259832"/>
    </source>
</evidence>
<dbReference type="Gene3D" id="3.40.50.1820">
    <property type="entry name" value="alpha/beta hydrolase"/>
    <property type="match status" value="1"/>
</dbReference>
<dbReference type="SUPFAM" id="SSF53474">
    <property type="entry name" value="alpha/beta-Hydrolases"/>
    <property type="match status" value="1"/>
</dbReference>
<evidence type="ECO:0000259" key="4">
    <source>
        <dbReference type="Pfam" id="PF00561"/>
    </source>
</evidence>
<accession>A0AAD9FZW7</accession>
<sequence>MEKETTGCTAGWSLVRHFRSRAATHKRAEATPQATDRSSGAFMLSSMVATTASKESMLATAAATLISGCVLLAARGIIGSRTGAAKRIIAGDSELNEFMTGALQPMLDKYTPTWWTNGHIQCFLTFLVPQSPVKYKRDVLTFKDGGQASLDWALETSVAMAKPLADDAPIAIIMHGLVGCSENMRSLCAEALAHGYRPVVFNKRGHGGMKLSTPKLQAFGCVQDLEEAIAHVEKTFPDSELYGIGCSAGAGLLCSYLCELGDNSHLRAGVLISPGYNAFDLFCRGKINPVYNFLMTFTLKSFLLRHKNELEDVVDVAGALKATSISEFDRHVYMKMHGYENLESYWKVNNPMRDIDNLTMPLLCINALDDPVCTKETIPYDEFHRKPKAMLLTTGEGSHCAFFEGNFQLKSWCNGAAMAYLDRLREFNGTRDSESVLEVGVDAPAAAATA</sequence>
<keyword evidence="3" id="KW-0472">Membrane</keyword>
<dbReference type="PIRSF" id="PIRSF005211">
    <property type="entry name" value="Ab_hydro_YheT"/>
    <property type="match status" value="1"/>
</dbReference>
<dbReference type="InterPro" id="IPR050960">
    <property type="entry name" value="AB_hydrolase_4_sf"/>
</dbReference>
<reference evidence="5" key="1">
    <citation type="submission" date="2023-08" db="EMBL/GenBank/DDBJ databases">
        <title>Reference Genome Resource for the Citrus Pathogen Phytophthora citrophthora.</title>
        <authorList>
            <person name="Moller H."/>
            <person name="Coetzee B."/>
            <person name="Rose L.J."/>
            <person name="Van Niekerk J.M."/>
        </authorList>
    </citation>
    <scope>NUCLEOTIDE SEQUENCE</scope>
    <source>
        <strain evidence="5">STE-U-9442</strain>
    </source>
</reference>